<sequence length="3540" mass="388170">MPKMQSGTQETTTLPPPGDSPSRAPTPVAATVTPRPVTGPEAGTDTARSNDNEYVIAPAAYSPLTDAERDEGHAAASADLRRVLSEHEAEINSNSKESLEKEFKNRPPTPVREDDLDGDLGVDLEAPAAPKDMIPTEINASRVPTDVSPVGSVDRGSAEDSVKSRVERLEIKVQEGFDGIGDRIDKAMDAKLNAFLKVFQTELTSLQRVTGEVNAAVTAANTTTSRLADKISYGETTVGQAKTSLTNLRNSMSDSQKVVRDNKSLLQDATEARNKADANLIAANKAASLAATRSNQANQTKQKLEKSFEALEKNPGVDPSSVTALVTDARAAAAAAENSAEVARGHAEATASSSLADEASAAKTAAAAAEESAVVSRTHAKAAESSLALTTSEARVASDAAAEASDSAVMAETARGEARGSELSAASSARAASIAQEAAEAALRQVEKVVEEDDPDLRRARAAAGKERLAHESGLIVTAVKDEMLVQFRADADAQLGEVTSKHVAKTTSTLAAAASTQLGEHEDHLRRLAEDEATSSCERLLSKMQEEEASFLRRFASKLESSEESTVQQITNSARLQLTAFKEELAAVVPVRADSAGPTDGNAREVEPDGSTPRWAAVDDTDSEDPTEQLDSFEARTYRDAADDDDTNKWRGFPVRPEVPHSRQTGSRRHIHDGHLSRSRCEGYGGGAHRHGGWDGNDRRGGGPPSGHSRGEFDPPPPYDDAYSRYQRDGGGGDGGDDGAYDPFAATPSPSVSPNAYYEEVARSLPINIQRHLAGVSGDAIPTIREVVQGSSVTPSGLSKAYPRHTAGISRPTLHSVCEGVNNTHSGWSKASKYTTGPSSAKLVESLESEANTITFSSRVVGFVDFLDAISTESGRHFLPFARLELIDPSLEDYSSVPFGLGLAKAIVVGKELFRTFAPLIRKECPPEEVAILGLVDKVSNGSGSFFSLVQELTKEDIPIYDVTERLPYPTWSDAGEDLGRLMRLVHSFARLSGIRQGRTVWTEHDKTKVFLSCLSVVPTYQKEVAGLQREMRRHVQSTDLPNDLHMQGIVTYLLAGQRGSIHQAYPPAVNAAEMDDRTWSGDQPIEEDFGVTAQVLRLAAAGDPASVAQLLAVQAQGMQDFAVHAVTTRSGARQTNAPDPDRRTRPPRSPRSAPQRDGPTPRKTMRCLACGKCGHTAKECEMLAMYFWILDWMKKNGKNFKLRDEVLQHWEARFKTIKAYREQNPRRRRGPVANACTSDPFACLAEVCSAFKTATGHTVPDAEVKQLIDWENVEACEPLLFQGNALALDGQAGDTEGAELATPTPAHAVVEHSAAKPLPEPEPPPIVTPSDDDETTTREEDVPSPQHYALLTDVVMRDTGACTRWTERAAAMAATAEDLRSAQSALLSSLSPDARRWTSAQCHRLSVDLTLMGARLDPLPRLSMASPSFLPSDLSCHPGTLECSYPDVALEALPDSVTAQTPALTKQLGEGPTRAVMNTLLAYHTEQRLLEIPTEVPCTCDVSSSDGRVHCFSSRADNEAVANALRSNRTLARRRRRHFARAHRLASRRDWYEERVASQNPAFVRGDDIRESFSPASEAVTRRECLRLDLERTIFKTMVATGRHPSPHCNKMVAAATDNLMRQVNSTWEEEPESSTASPPDDDVLVPVVNRANLTVNGPQGTRRTTSAPTYSGMMDGGANIGLCPSSLESLLEGVHTIRRISLGTAVQGETPQYITKRGYLPLMSSLGVIRVPMYIHPSASGLILSPEAIMFSHSDIEYWTQQGHRDGASSIVFAAEDGQVILDLKLRKHNKLYYYDFASASDSCYNVDLPSAALASVVHEISIADDPICSQLDAPVGGASAPMDAPAAVDTPATANAPSGEEEKSKPSPPPRPTLARAHPVTPAQQLEAEKWSARLGFPGEYCMRNLTRVATGIPNEFKFHPFSHITYKEAARIRREAVGRLPAKAQYIGQRFFMDFGFIRSSTGDFGRPTDKSDRMVDSFDGFSSYLLVVDEFSRFAWVFLCQSKEPPVDYVSEFLLTHGLKSGGVIRCDQGGELARSQVFRDVMLKQHHYKVEPTGADSPSQNGGVERVNDTLAVLVRTLLYGTELHAKYWSAALIHAVYLYNRRFHSTLRRTPYEAWHGTPPDLRRVRMFGARVCVKRTGKRRAKLDRHDFQGIFIGYSATDHNIRYIDTTTGLVKTSHHAIFDEAWYLYPSRPPAAQLLYNLGLSVDTPPVTPHPASTPAVAAQPPLALDKPLDKDIVVPRLTHLPLRESEGWGGVPAAAAARLHGVADSSPYKDTAIKSAYDAPDQKAGRDRQAVTDYDINRRDLAQIYISPTPYEDAFDEVLDLRTFVASKHPTAGMEFKDVNGRLILTTMTPSTPGHAIPRWRSRLRNAWLISIDDHPVSTTTEVMRRLSSLVSDGATSCRLLFAKSTFTHGLTNDGIPQVNIDQLNPRLSFDRPPSTDCGIPNTVATVWDSDGGVHAWSHAATYKLTRSGLMKGDDWDAWQKSEFSQLDQYDAQGMFGTPVRGSRELSVFNLVWSYAVKELDKRKKARCTCDGSPRSQVKVLDHTYANCVDHTSARLFYAISAMENLQVYGADVTNAFGEAAPPKQGFFIRPDDAVRAWWKARKGEDLPRGQVIPILAAMQGHPEAPRLWEKHADALLRRCGLIPTTHEPCLYSGLIKGERVLFMRQVDDFAVAAPSQRIANILFDMIDDQITFPLKRMGLVTLFNGVDVCQTKHYIKLSVATYADKILPKYLADPINLRADTFGQNRPTPLPTRDSFMRDFIGATGDPDTQEALTQRMGFSYRAAIGELIYAMVTCRPDLSYAVVRASQSSACPAEIHYNGVRHMLKYLHATKSDGIYFWRTSPNADLPVGPLPSINSNMHDLLIDGRPTEDAGRLVGYVDADWATCTKTRRSFTGVCLRLAGGTVAYKSRLQPTVAQSSTEAEFMGANDAGKIILFIRSVLWDLGIPQTAATLLYEDNDACTAMANAQKPTPRTRHMDIKYHVLCEWVERDLLKLIRIHTSLNMADHFTKALGSALFHRHVDYILGHVPPSYSPEGQRLLGKLTREPRDTDRGTVHTLNTIWGLIISLPFKLASTTLTFYRGFLHYLVGPGRTSPYLPPSHPESNVPSYLRPRGDASSSDVTPVSSSSWTVPNFTRSPLFFQHARMNIFNLAGAFYLYAKPHYRKDSYGEDLVDNFANVAVPGTGLTLSWFVWNRPLAFLTAMVAMPAASAVAAFHLWVRSRGKSSISEEYAIRLLAPDDWFSYWRLNCRVAGLHALLNGVPAGYEMENKWTFLEEGKKRGVPVSPYLETPAVVVKHRNEEGGLGIHFYRNATDGGDWIIQERILNGEWVNRHLPDNAPLSTFRVITQSRGAIDVSKECKVEDVTALSCVFRAGRKGAATDHDSILFDIDVKSGEVLGGTTNAHWYRTGLHEVLPGRCPWRSDDHAVTHHPDGNIPVSGSVVPDIRGMLSLVETSHHRLCPDVPLVGWDVVLSADEKLPVCLLEVNLSCNFFRGSFDRKVYLDFLEDMVTDLQAKRLVADREGKKFR</sequence>
<dbReference type="Gene3D" id="3.30.420.10">
    <property type="entry name" value="Ribonuclease H-like superfamily/Ribonuclease H"/>
    <property type="match status" value="1"/>
</dbReference>
<feature type="compositionally biased region" description="Low complexity" evidence="3">
    <location>
        <begin position="1636"/>
        <end position="1646"/>
    </location>
</feature>
<proteinExistence type="predicted"/>
<dbReference type="InterPro" id="IPR012337">
    <property type="entry name" value="RNaseH-like_sf"/>
</dbReference>
<feature type="domain" description="Integrase catalytic" evidence="5">
    <location>
        <begin position="1942"/>
        <end position="2127"/>
    </location>
</feature>
<comment type="caution">
    <text evidence="6">The sequence shown here is derived from an EMBL/GenBank/DDBJ whole genome shotgun (WGS) entry which is preliminary data.</text>
</comment>
<name>K0RSQ1_THAOC</name>
<dbReference type="PROSITE" id="PS50158">
    <property type="entry name" value="ZF_CCHC"/>
    <property type="match status" value="1"/>
</dbReference>
<feature type="compositionally biased region" description="Acidic residues" evidence="3">
    <location>
        <begin position="620"/>
        <end position="629"/>
    </location>
</feature>
<evidence type="ECO:0008006" key="8">
    <source>
        <dbReference type="Google" id="ProtNLM"/>
    </source>
</evidence>
<dbReference type="PANTHER" id="PTHR11439:SF467">
    <property type="entry name" value="INTEGRASE CATALYTIC DOMAIN-CONTAINING PROTEIN"/>
    <property type="match status" value="1"/>
</dbReference>
<keyword evidence="1" id="KW-0863">Zinc-finger</keyword>
<dbReference type="CDD" id="cd09272">
    <property type="entry name" value="RNase_HI_RT_Ty1"/>
    <property type="match status" value="1"/>
</dbReference>
<feature type="compositionally biased region" description="Pro residues" evidence="3">
    <location>
        <begin position="1320"/>
        <end position="1329"/>
    </location>
</feature>
<reference evidence="6 7" key="1">
    <citation type="journal article" date="2012" name="Genome Biol.">
        <title>Genome and low-iron response of an oceanic diatom adapted to chronic iron limitation.</title>
        <authorList>
            <person name="Lommer M."/>
            <person name="Specht M."/>
            <person name="Roy A.S."/>
            <person name="Kraemer L."/>
            <person name="Andreson R."/>
            <person name="Gutowska M.A."/>
            <person name="Wolf J."/>
            <person name="Bergner S.V."/>
            <person name="Schilhabel M.B."/>
            <person name="Klostermeier U.C."/>
            <person name="Beiko R.G."/>
            <person name="Rosenstiel P."/>
            <person name="Hippler M."/>
            <person name="Laroche J."/>
        </authorList>
    </citation>
    <scope>NUCLEOTIDE SEQUENCE [LARGE SCALE GENOMIC DNA]</scope>
    <source>
        <strain evidence="6 7">CCMP1005</strain>
    </source>
</reference>
<evidence type="ECO:0000256" key="3">
    <source>
        <dbReference type="SAM" id="MobiDB-lite"/>
    </source>
</evidence>
<feature type="region of interest" description="Disordered" evidence="3">
    <location>
        <begin position="1"/>
        <end position="119"/>
    </location>
</feature>
<keyword evidence="7" id="KW-1185">Reference proteome</keyword>
<evidence type="ECO:0000256" key="2">
    <source>
        <dbReference type="SAM" id="Coils"/>
    </source>
</evidence>
<feature type="compositionally biased region" description="Polar residues" evidence="3">
    <location>
        <begin position="1"/>
        <end position="13"/>
    </location>
</feature>
<feature type="compositionally biased region" description="Low complexity" evidence="3">
    <location>
        <begin position="3130"/>
        <end position="3140"/>
    </location>
</feature>
<dbReference type="PANTHER" id="PTHR11439">
    <property type="entry name" value="GAG-POL-RELATED RETROTRANSPOSON"/>
    <property type="match status" value="1"/>
</dbReference>
<dbReference type="InterPro" id="IPR013103">
    <property type="entry name" value="RVT_2"/>
</dbReference>
<dbReference type="eggNOG" id="KOG0017">
    <property type="taxonomic scope" value="Eukaryota"/>
</dbReference>
<feature type="compositionally biased region" description="Basic and acidic residues" evidence="3">
    <location>
        <begin position="66"/>
        <end position="90"/>
    </location>
</feature>
<feature type="domain" description="CCHC-type" evidence="4">
    <location>
        <begin position="1168"/>
        <end position="1182"/>
    </location>
</feature>
<evidence type="ECO:0000313" key="6">
    <source>
        <dbReference type="EMBL" id="EJK56045.1"/>
    </source>
</evidence>
<dbReference type="Pfam" id="PF25597">
    <property type="entry name" value="SH3_retrovirus"/>
    <property type="match status" value="1"/>
</dbReference>
<keyword evidence="1" id="KW-0862">Zinc</keyword>
<feature type="compositionally biased region" description="Low complexity" evidence="3">
    <location>
        <begin position="1844"/>
        <end position="1862"/>
    </location>
</feature>
<feature type="compositionally biased region" description="Low complexity" evidence="3">
    <location>
        <begin position="401"/>
        <end position="411"/>
    </location>
</feature>
<protein>
    <recommendedName>
        <fullName evidence="8">CCHC-type domain-containing protein</fullName>
    </recommendedName>
</protein>
<dbReference type="InterPro" id="IPR001878">
    <property type="entry name" value="Znf_CCHC"/>
</dbReference>
<dbReference type="GO" id="GO:0015074">
    <property type="term" value="P:DNA integration"/>
    <property type="evidence" value="ECO:0007669"/>
    <property type="project" value="InterPro"/>
</dbReference>
<accession>K0RSQ1</accession>
<keyword evidence="1" id="KW-0479">Metal-binding</keyword>
<feature type="coiled-coil region" evidence="2">
    <location>
        <begin position="266"/>
        <end position="314"/>
    </location>
</feature>
<feature type="region of interest" description="Disordered" evidence="3">
    <location>
        <begin position="1130"/>
        <end position="1166"/>
    </location>
</feature>
<feature type="region of interest" description="Disordered" evidence="3">
    <location>
        <begin position="1842"/>
        <end position="1887"/>
    </location>
</feature>
<dbReference type="GO" id="GO:0003676">
    <property type="term" value="F:nucleic acid binding"/>
    <property type="evidence" value="ECO:0007669"/>
    <property type="project" value="InterPro"/>
</dbReference>
<dbReference type="Proteomes" id="UP000266841">
    <property type="component" value="Unassembled WGS sequence"/>
</dbReference>
<feature type="region of interest" description="Disordered" evidence="3">
    <location>
        <begin position="3110"/>
        <end position="3140"/>
    </location>
</feature>
<dbReference type="OrthoDB" id="51992at2759"/>
<dbReference type="EMBL" id="AGNL01032545">
    <property type="protein sequence ID" value="EJK56045.1"/>
    <property type="molecule type" value="Genomic_DNA"/>
</dbReference>
<feature type="region of interest" description="Disordered" evidence="3">
    <location>
        <begin position="1313"/>
        <end position="1344"/>
    </location>
</feature>
<dbReference type="InterPro" id="IPR001584">
    <property type="entry name" value="Integrase_cat-core"/>
</dbReference>
<evidence type="ECO:0000313" key="7">
    <source>
        <dbReference type="Proteomes" id="UP000266841"/>
    </source>
</evidence>
<organism evidence="6 7">
    <name type="scientific">Thalassiosira oceanica</name>
    <name type="common">Marine diatom</name>
    <dbReference type="NCBI Taxonomy" id="159749"/>
    <lineage>
        <taxon>Eukaryota</taxon>
        <taxon>Sar</taxon>
        <taxon>Stramenopiles</taxon>
        <taxon>Ochrophyta</taxon>
        <taxon>Bacillariophyta</taxon>
        <taxon>Coscinodiscophyceae</taxon>
        <taxon>Thalassiosirophycidae</taxon>
        <taxon>Thalassiosirales</taxon>
        <taxon>Thalassiosiraceae</taxon>
        <taxon>Thalassiosira</taxon>
    </lineage>
</organism>
<dbReference type="InterPro" id="IPR057670">
    <property type="entry name" value="SH3_retrovirus"/>
</dbReference>
<feature type="region of interest" description="Disordered" evidence="3">
    <location>
        <begin position="1627"/>
        <end position="1646"/>
    </location>
</feature>
<evidence type="ECO:0000256" key="1">
    <source>
        <dbReference type="PROSITE-ProRule" id="PRU00047"/>
    </source>
</evidence>
<feature type="compositionally biased region" description="Low complexity" evidence="3">
    <location>
        <begin position="23"/>
        <end position="38"/>
    </location>
</feature>
<dbReference type="GO" id="GO:0008270">
    <property type="term" value="F:zinc ion binding"/>
    <property type="evidence" value="ECO:0007669"/>
    <property type="project" value="UniProtKB-KW"/>
</dbReference>
<keyword evidence="2" id="KW-0175">Coiled coil</keyword>
<dbReference type="Pfam" id="PF07727">
    <property type="entry name" value="RVT_2"/>
    <property type="match status" value="1"/>
</dbReference>
<feature type="region of interest" description="Disordered" evidence="3">
    <location>
        <begin position="401"/>
        <end position="422"/>
    </location>
</feature>
<feature type="compositionally biased region" description="Basic and acidic residues" evidence="3">
    <location>
        <begin position="693"/>
        <end position="702"/>
    </location>
</feature>
<dbReference type="SUPFAM" id="SSF53098">
    <property type="entry name" value="Ribonuclease H-like"/>
    <property type="match status" value="1"/>
</dbReference>
<feature type="region of interest" description="Disordered" evidence="3">
    <location>
        <begin position="593"/>
        <end position="753"/>
    </location>
</feature>
<evidence type="ECO:0000259" key="4">
    <source>
        <dbReference type="PROSITE" id="PS50158"/>
    </source>
</evidence>
<dbReference type="PROSITE" id="PS50994">
    <property type="entry name" value="INTEGRASE"/>
    <property type="match status" value="1"/>
</dbReference>
<dbReference type="InterPro" id="IPR036397">
    <property type="entry name" value="RNaseH_sf"/>
</dbReference>
<evidence type="ECO:0000259" key="5">
    <source>
        <dbReference type="PROSITE" id="PS50994"/>
    </source>
</evidence>
<gene>
    <name evidence="6" type="ORF">THAOC_24139</name>
</gene>